<dbReference type="AlphaFoldDB" id="A0A182W7W4"/>
<organism evidence="1 2">
    <name type="scientific">Anopheles minimus</name>
    <dbReference type="NCBI Taxonomy" id="112268"/>
    <lineage>
        <taxon>Eukaryota</taxon>
        <taxon>Metazoa</taxon>
        <taxon>Ecdysozoa</taxon>
        <taxon>Arthropoda</taxon>
        <taxon>Hexapoda</taxon>
        <taxon>Insecta</taxon>
        <taxon>Pterygota</taxon>
        <taxon>Neoptera</taxon>
        <taxon>Endopterygota</taxon>
        <taxon>Diptera</taxon>
        <taxon>Nematocera</taxon>
        <taxon>Culicoidea</taxon>
        <taxon>Culicidae</taxon>
        <taxon>Anophelinae</taxon>
        <taxon>Anopheles</taxon>
    </lineage>
</organism>
<reference evidence="2" key="1">
    <citation type="submission" date="2013-03" db="EMBL/GenBank/DDBJ databases">
        <title>The Genome Sequence of Anopheles minimus MINIMUS1.</title>
        <authorList>
            <consortium name="The Broad Institute Genomics Platform"/>
            <person name="Neafsey D.E."/>
            <person name="Walton C."/>
            <person name="Walker B."/>
            <person name="Young S.K."/>
            <person name="Zeng Q."/>
            <person name="Gargeya S."/>
            <person name="Fitzgerald M."/>
            <person name="Haas B."/>
            <person name="Abouelleil A."/>
            <person name="Allen A.W."/>
            <person name="Alvarado L."/>
            <person name="Arachchi H.M."/>
            <person name="Berlin A.M."/>
            <person name="Chapman S.B."/>
            <person name="Gainer-Dewar J."/>
            <person name="Goldberg J."/>
            <person name="Griggs A."/>
            <person name="Gujja S."/>
            <person name="Hansen M."/>
            <person name="Howarth C."/>
            <person name="Imamovic A."/>
            <person name="Ireland A."/>
            <person name="Larimer J."/>
            <person name="McCowan C."/>
            <person name="Murphy C."/>
            <person name="Pearson M."/>
            <person name="Poon T.W."/>
            <person name="Priest M."/>
            <person name="Roberts A."/>
            <person name="Saif S."/>
            <person name="Shea T."/>
            <person name="Sisk P."/>
            <person name="Sykes S."/>
            <person name="Wortman J."/>
            <person name="Nusbaum C."/>
            <person name="Birren B."/>
        </authorList>
    </citation>
    <scope>NUCLEOTIDE SEQUENCE [LARGE SCALE GENOMIC DNA]</scope>
    <source>
        <strain evidence="2">MINIMUS1</strain>
    </source>
</reference>
<protein>
    <recommendedName>
        <fullName evidence="3">Transposase domain-containing protein</fullName>
    </recommendedName>
</protein>
<dbReference type="VEuPathDB" id="VectorBase:AMIN006437"/>
<evidence type="ECO:0008006" key="3">
    <source>
        <dbReference type="Google" id="ProtNLM"/>
    </source>
</evidence>
<reference evidence="1" key="2">
    <citation type="submission" date="2020-05" db="UniProtKB">
        <authorList>
            <consortium name="EnsemblMetazoa"/>
        </authorList>
    </citation>
    <scope>IDENTIFICATION</scope>
    <source>
        <strain evidence="1">MINIMUS1</strain>
    </source>
</reference>
<evidence type="ECO:0000313" key="2">
    <source>
        <dbReference type="Proteomes" id="UP000075920"/>
    </source>
</evidence>
<keyword evidence="2" id="KW-1185">Reference proteome</keyword>
<sequence>MSSSCDSNHRRQRKRYLETIQQEVEAEWNQIVSTRPDGTVEISFPDMPSGEPVDINNNGCGSSSNNTCMNFDLGTNIDDNSMGCDHEDADRDGDDDDITAGWGAAYSFLEKLSGTEALRYWAILGNLPRSSIKMLLAILRNHFNIDVPKDARTFLKTPTRVGLEVQSISGGDFWYQGIETVLQNRFRNVIPEDDLFTIQVSIDGLPLFRSSARQVWPILIKVEELREAPVMLVGLFSGLAKPRLVEEFLRPLALEINDLQRRGLRFGDKVVRLKLSAFVADSPARAFAKATTSFNGKHGCLKCTVVGEHIKPECKMIFDSVNAELRTDAGFRQRVDKDHHKEWRTPMEDVDGFDMIRGFVVADRVHLFDLGCTRKFVYGLLDNTFDNFYKWSPQQKEAVSKFMVKIRLPSEVNRPIRSFQFVRFWKATEYRSFLHYVSVVVLKDFFSVDQYNHFLFYYCGVTIFSSSAHQRLWPVAEKLLYHFVKEFSRYYGRAHLTSNVHNLIHVAGDVANFGPLDNFSAYSFENYLQIIKRYVKSGTRVAVQVAARMQELASIEVAANRTVVTYPQLKENGAGILVAADFILLPNFKDQWFLTKDHGIVKFLEAKKLDSLLYIVAGIQYEYCTEQFSVSVDDDPDGLIKLSSTDLHIYKIKENSPSRKVEVPWYMIE</sequence>
<dbReference type="STRING" id="112268.A0A182W7W4"/>
<evidence type="ECO:0000313" key="1">
    <source>
        <dbReference type="EnsemblMetazoa" id="AMIN006437-PA"/>
    </source>
</evidence>
<dbReference type="Proteomes" id="UP000075920">
    <property type="component" value="Unassembled WGS sequence"/>
</dbReference>
<name>A0A182W7W4_9DIPT</name>
<proteinExistence type="predicted"/>
<dbReference type="PANTHER" id="PTHR33053">
    <property type="entry name" value="PROTEIN, PUTATIVE-RELATED"/>
    <property type="match status" value="1"/>
</dbReference>
<dbReference type="PANTHER" id="PTHR33053:SF9">
    <property type="entry name" value="AGAP000105-PA"/>
    <property type="match status" value="1"/>
</dbReference>
<dbReference type="EnsemblMetazoa" id="AMIN006437-RA">
    <property type="protein sequence ID" value="AMIN006437-PA"/>
    <property type="gene ID" value="AMIN006437"/>
</dbReference>
<accession>A0A182W7W4</accession>